<gene>
    <name evidence="4" type="ORF">G7Y89_g5157</name>
</gene>
<feature type="compositionally biased region" description="Polar residues" evidence="1">
    <location>
        <begin position="84"/>
        <end position="98"/>
    </location>
</feature>
<dbReference type="Proteomes" id="UP000566819">
    <property type="component" value="Unassembled WGS sequence"/>
</dbReference>
<feature type="region of interest" description="Disordered" evidence="1">
    <location>
        <begin position="1"/>
        <end position="21"/>
    </location>
</feature>
<proteinExistence type="predicted"/>
<dbReference type="InterPro" id="IPR003615">
    <property type="entry name" value="HNH_nuc"/>
</dbReference>
<dbReference type="EMBL" id="JAAMPI010000301">
    <property type="protein sequence ID" value="KAF4632967.1"/>
    <property type="molecule type" value="Genomic_DNA"/>
</dbReference>
<organism evidence="4 5">
    <name type="scientific">Cudoniella acicularis</name>
    <dbReference type="NCBI Taxonomy" id="354080"/>
    <lineage>
        <taxon>Eukaryota</taxon>
        <taxon>Fungi</taxon>
        <taxon>Dikarya</taxon>
        <taxon>Ascomycota</taxon>
        <taxon>Pezizomycotina</taxon>
        <taxon>Leotiomycetes</taxon>
        <taxon>Helotiales</taxon>
        <taxon>Tricladiaceae</taxon>
        <taxon>Cudoniella</taxon>
    </lineage>
</organism>
<dbReference type="InterPro" id="IPR057203">
    <property type="entry name" value="DUF7881"/>
</dbReference>
<reference evidence="4 5" key="1">
    <citation type="submission" date="2020-03" db="EMBL/GenBank/DDBJ databases">
        <title>Draft Genome Sequence of Cudoniella acicularis.</title>
        <authorList>
            <person name="Buettner E."/>
            <person name="Kellner H."/>
        </authorList>
    </citation>
    <scope>NUCLEOTIDE SEQUENCE [LARGE SCALE GENOMIC DNA]</scope>
    <source>
        <strain evidence="4 5">DSM 108380</strain>
    </source>
</reference>
<accession>A0A8H4W420</accession>
<name>A0A8H4W420_9HELO</name>
<feature type="compositionally biased region" description="Low complexity" evidence="1">
    <location>
        <begin position="1"/>
        <end position="17"/>
    </location>
</feature>
<protein>
    <recommendedName>
        <fullName evidence="6">HNH nuclease domain-containing protein</fullName>
    </recommendedName>
</protein>
<feature type="region of interest" description="Disordered" evidence="1">
    <location>
        <begin position="80"/>
        <end position="100"/>
    </location>
</feature>
<comment type="caution">
    <text evidence="4">The sequence shown here is derived from an EMBL/GenBank/DDBJ whole genome shotgun (WGS) entry which is preliminary data.</text>
</comment>
<dbReference type="AlphaFoldDB" id="A0A8H4W420"/>
<dbReference type="Pfam" id="PF13391">
    <property type="entry name" value="HNH_2"/>
    <property type="match status" value="1"/>
</dbReference>
<sequence>MSSSSAHSSSGSSHSSSPQSDTLLQLENIIEDHPKDNLLHSPDTLLYFAGALPHSTNALPHLTNALPYTADALQHLVDAPSSPLHENTQSHMPPQNRSAGRDVHIFDTRDRSTSIGGLVLTEGVTNANLHTMIEIFIFFNGEYDLRNGSNIKIEKDDSPLLPGNYYIDSRAPFNINNEAALVRTSTSSQSGQRVQVFCDAVRSRDRRCVITGKEALGAPYNIWRGFEAAHIFPLAYEEHWKNNNFARWISIHPTVGGSINSVQNGMLLDSTVHTLFDAFAFSIDPDDDYKIVHFGFDSEQIAGKHLDRRLLNDPQRPVDELFRWHFRQAVLINMRGAGEPIFEHDFPPGSDIVGSILEGPKAAERMEFELFNRLATEVDLTQ</sequence>
<evidence type="ECO:0000313" key="5">
    <source>
        <dbReference type="Proteomes" id="UP000566819"/>
    </source>
</evidence>
<feature type="domain" description="DUF7881" evidence="3">
    <location>
        <begin position="100"/>
        <end position="173"/>
    </location>
</feature>
<evidence type="ECO:0000313" key="4">
    <source>
        <dbReference type="EMBL" id="KAF4632967.1"/>
    </source>
</evidence>
<evidence type="ECO:0000259" key="2">
    <source>
        <dbReference type="Pfam" id="PF13391"/>
    </source>
</evidence>
<evidence type="ECO:0000259" key="3">
    <source>
        <dbReference type="Pfam" id="PF25324"/>
    </source>
</evidence>
<feature type="domain" description="HNH nuclease" evidence="2">
    <location>
        <begin position="208"/>
        <end position="284"/>
    </location>
</feature>
<evidence type="ECO:0000256" key="1">
    <source>
        <dbReference type="SAM" id="MobiDB-lite"/>
    </source>
</evidence>
<dbReference type="Pfam" id="PF25324">
    <property type="entry name" value="DUF7881"/>
    <property type="match status" value="1"/>
</dbReference>
<keyword evidence="5" id="KW-1185">Reference proteome</keyword>
<evidence type="ECO:0008006" key="6">
    <source>
        <dbReference type="Google" id="ProtNLM"/>
    </source>
</evidence>
<dbReference type="OrthoDB" id="3433692at2759"/>